<comment type="similarity">
    <text evidence="2 3">Belongs to the glutamine synthetase family.</text>
</comment>
<dbReference type="Pfam" id="PF00120">
    <property type="entry name" value="Gln-synt_C"/>
    <property type="match status" value="1"/>
</dbReference>
<dbReference type="Gene3D" id="3.30.590.10">
    <property type="entry name" value="Glutamine synthetase/guanido kinase, catalytic domain"/>
    <property type="match status" value="1"/>
</dbReference>
<accession>A0A844XCW3</accession>
<dbReference type="SMART" id="SM01230">
    <property type="entry name" value="Gln-synt_C"/>
    <property type="match status" value="1"/>
</dbReference>
<dbReference type="InterPro" id="IPR014746">
    <property type="entry name" value="Gln_synth/guanido_kin_cat_dom"/>
</dbReference>
<evidence type="ECO:0000259" key="4">
    <source>
        <dbReference type="PROSITE" id="PS51987"/>
    </source>
</evidence>
<dbReference type="GO" id="GO:0006542">
    <property type="term" value="P:glutamine biosynthetic process"/>
    <property type="evidence" value="ECO:0007669"/>
    <property type="project" value="TreeGrafter"/>
</dbReference>
<dbReference type="Proteomes" id="UP000461409">
    <property type="component" value="Unassembled WGS sequence"/>
</dbReference>
<comment type="caution">
    <text evidence="5">The sequence shown here is derived from an EMBL/GenBank/DDBJ whole genome shotgun (WGS) entry which is preliminary data.</text>
</comment>
<evidence type="ECO:0000256" key="1">
    <source>
        <dbReference type="ARBA" id="ARBA00022598"/>
    </source>
</evidence>
<dbReference type="PANTHER" id="PTHR43785:SF12">
    <property type="entry name" value="TYPE-1 GLUTAMINE SYNTHETASE 2"/>
    <property type="match status" value="1"/>
</dbReference>
<dbReference type="PROSITE" id="PS51987">
    <property type="entry name" value="GS_CATALYTIC"/>
    <property type="match status" value="1"/>
</dbReference>
<keyword evidence="1" id="KW-0436">Ligase</keyword>
<dbReference type="InterPro" id="IPR008146">
    <property type="entry name" value="Gln_synth_cat_dom"/>
</dbReference>
<dbReference type="SUPFAM" id="SSF55931">
    <property type="entry name" value="Glutamine synthetase/guanido kinase"/>
    <property type="match status" value="1"/>
</dbReference>
<reference evidence="5 6" key="2">
    <citation type="submission" date="2020-02" db="EMBL/GenBank/DDBJ databases">
        <title>Erythrobacter dongmakensis sp. nov., isolated from a tidal mudflat.</title>
        <authorList>
            <person name="Kim I.S."/>
        </authorList>
    </citation>
    <scope>NUCLEOTIDE SEQUENCE [LARGE SCALE GENOMIC DNA]</scope>
    <source>
        <strain evidence="5 6">GH3-10</strain>
    </source>
</reference>
<dbReference type="AlphaFoldDB" id="A0A844XCW3"/>
<organism evidence="5 6">
    <name type="scientific">Aurantiacibacter rhizosphaerae</name>
    <dbReference type="NCBI Taxonomy" id="2691582"/>
    <lineage>
        <taxon>Bacteria</taxon>
        <taxon>Pseudomonadati</taxon>
        <taxon>Pseudomonadota</taxon>
        <taxon>Alphaproteobacteria</taxon>
        <taxon>Sphingomonadales</taxon>
        <taxon>Erythrobacteraceae</taxon>
        <taxon>Aurantiacibacter</taxon>
    </lineage>
</organism>
<evidence type="ECO:0000256" key="2">
    <source>
        <dbReference type="PROSITE-ProRule" id="PRU01331"/>
    </source>
</evidence>
<reference evidence="5 6" key="1">
    <citation type="submission" date="2019-12" db="EMBL/GenBank/DDBJ databases">
        <authorList>
            <person name="Lee S.D."/>
        </authorList>
    </citation>
    <scope>NUCLEOTIDE SEQUENCE [LARGE SCALE GENOMIC DNA]</scope>
    <source>
        <strain evidence="5 6">GH3-10</strain>
    </source>
</reference>
<dbReference type="EMBL" id="WUBR01000001">
    <property type="protein sequence ID" value="MWV27532.1"/>
    <property type="molecule type" value="Genomic_DNA"/>
</dbReference>
<keyword evidence="6" id="KW-1185">Reference proteome</keyword>
<protein>
    <submittedName>
        <fullName evidence="5">Glutamine synthetase</fullName>
    </submittedName>
</protein>
<evidence type="ECO:0000313" key="5">
    <source>
        <dbReference type="EMBL" id="MWV27532.1"/>
    </source>
</evidence>
<dbReference type="GO" id="GO:0004356">
    <property type="term" value="F:glutamine synthetase activity"/>
    <property type="evidence" value="ECO:0007669"/>
    <property type="project" value="InterPro"/>
</dbReference>
<dbReference type="PANTHER" id="PTHR43785">
    <property type="entry name" value="GAMMA-GLUTAMYLPUTRESCINE SYNTHETASE"/>
    <property type="match status" value="1"/>
</dbReference>
<name>A0A844XCW3_9SPHN</name>
<feature type="domain" description="GS catalytic" evidence="4">
    <location>
        <begin position="114"/>
        <end position="444"/>
    </location>
</feature>
<gene>
    <name evidence="5" type="ORF">GRF63_06405</name>
</gene>
<evidence type="ECO:0000256" key="3">
    <source>
        <dbReference type="RuleBase" id="RU000384"/>
    </source>
</evidence>
<evidence type="ECO:0000313" key="6">
    <source>
        <dbReference type="Proteomes" id="UP000461409"/>
    </source>
</evidence>
<sequence>MADKGAVLGDSSVTASGEATQRCRLLFADQLNLARGKYVPLSEARKGHARLCVGAYAVTYCKDMIAAPGAGVLDGLPDMQLVFDPANLRMSWERDTQVVVGDLRDGDTDFPLCGRSALKRAIALWRDRGLEPQIGIEMEAYVYQRNADGEWVPYETPGAFVYGTGPFSDPAGLVDDIWQAAANCGLPIESINAEFDSPQFELTLRYADALKAADDAFLFRQMAREILFKRGYLLSFLPKPIEGKSGSGLHFNLSFTDKDGTNVFARSDVNDTSNPVMQGVIAGMLKHHRALTGVLAPVTNSYERLKPGNLVGYWANWGVDHRSVTVRLSGETGNGARLEHRLGDCAASPYFAIAALLQAGHLGMENSYALPDPETEDGIESVSAEEHAPHDLGSALDALESDTALTEAIGSVLVANYVAIKRREIELLADKSREEQIAYYLHYI</sequence>
<proteinExistence type="inferred from homology"/>